<feature type="compositionally biased region" description="Polar residues" evidence="1">
    <location>
        <begin position="1"/>
        <end position="19"/>
    </location>
</feature>
<evidence type="ECO:0000313" key="2">
    <source>
        <dbReference type="EMBL" id="KAF9662309.1"/>
    </source>
</evidence>
<feature type="region of interest" description="Disordered" evidence="1">
    <location>
        <begin position="1"/>
        <end position="62"/>
    </location>
</feature>
<accession>A0A835J5V6</accession>
<feature type="compositionally biased region" description="Pro residues" evidence="1">
    <location>
        <begin position="20"/>
        <end position="53"/>
    </location>
</feature>
<dbReference type="InterPro" id="IPR052650">
    <property type="entry name" value="Zinc_finger_CCCH"/>
</dbReference>
<feature type="region of interest" description="Disordered" evidence="1">
    <location>
        <begin position="113"/>
        <end position="132"/>
    </location>
</feature>
<sequence>MYGQGSFNPQSGGQGSQTPIAPPYSHCPPPLPHNFQLGPPPHTGQLSLPPPQHLPAHGGTANAVQPYLHSSTAVRGIAPFQHVYAPAQHSSYLASGPPPPPPFDLHRLEMLQAPLPPRGLPPPPPPSQGQRLYNSLPQQLAGVHGLQRIPPPPPPPPLPTSSFSSSAPFGSSAESNGANPQMLSTAPPPPPPPPSSTSSAPPIPPSPPQPNSHMLPLSAPVLAGSYPLFHSDIASNSSKPSGDKLGTTGSANVAIPLNQGGNSVHGNLYLEGGSGTEEGCELDEAKNFSQPNHLMVAAGAHMPAGSDSDMEMEVEWFPDWFYCVILVPRGLSPSYSVKKWHFCVLDDASLECLLVIGRKNDITQSDNDQAAKHPIGYQIHCIHLIAGDSDVTEQLHELQSSARSDAATIDLSVPGSSRLDNGQQGSKINSCHNQLTSGKTVSEVHSPVINPAGADGKSSSRATEAAGCVNSDKYSSDVLKGGSPFRLLQDYASEDSSENNDESYLKNTIPKTASKLVTVGSEDLQLQQQQQQLSYCFSHFASDNVHVLSGKIGSSSVLPPDILDSNQLSCLPNIAVSKNSTLPNNYPASFELPFNSKFSSDVLRQENVASYTRKVDHSSSWNHASLDGQDASVGSRQPIPSPNSARDVAQIIPRTGSDQYDPFFDSIEPTSNSFKRLDHIQKWESSNIDIMPRLSSSEKLLDVEENNKKEVRNIALSTSLDNEEFGETADAEVGDVEDQSQNNPVVVNVNMGDMEIDQAKSPGKSKNSKESRSMKLFKVALADFVKDILKPSWRQGNMSKEAFKTIVKKTVDKVTGAMKSHQIPKSKAKIDHYIDSSQWKLTKLVMVNPPFFYFDAAKLSLNDAF</sequence>
<gene>
    <name evidence="2" type="ORF">SADUNF_Sadunf18G0039600</name>
</gene>
<feature type="compositionally biased region" description="Polar residues" evidence="1">
    <location>
        <begin position="414"/>
        <end position="440"/>
    </location>
</feature>
<name>A0A835J5V6_9ROSI</name>
<feature type="compositionally biased region" description="Low complexity" evidence="1">
    <location>
        <begin position="160"/>
        <end position="175"/>
    </location>
</feature>
<dbReference type="AlphaFoldDB" id="A0A835J5V6"/>
<feature type="region of interest" description="Disordered" evidence="1">
    <location>
        <begin position="619"/>
        <end position="645"/>
    </location>
</feature>
<proteinExistence type="predicted"/>
<evidence type="ECO:0000256" key="1">
    <source>
        <dbReference type="SAM" id="MobiDB-lite"/>
    </source>
</evidence>
<evidence type="ECO:0000313" key="3">
    <source>
        <dbReference type="Proteomes" id="UP000657918"/>
    </source>
</evidence>
<dbReference type="PANTHER" id="PTHR36886:SF7">
    <property type="entry name" value="EXPRESSED PROTEIN"/>
    <property type="match status" value="1"/>
</dbReference>
<feature type="region of interest" description="Disordered" evidence="1">
    <location>
        <begin position="412"/>
        <end position="463"/>
    </location>
</feature>
<keyword evidence="3" id="KW-1185">Reference proteome</keyword>
<feature type="compositionally biased region" description="Pro residues" evidence="1">
    <location>
        <begin position="186"/>
        <end position="210"/>
    </location>
</feature>
<reference evidence="2 3" key="1">
    <citation type="submission" date="2020-10" db="EMBL/GenBank/DDBJ databases">
        <title>Plant Genome Project.</title>
        <authorList>
            <person name="Zhang R.-G."/>
        </authorList>
    </citation>
    <scope>NUCLEOTIDE SEQUENCE [LARGE SCALE GENOMIC DNA]</scope>
    <source>
        <strain evidence="2">FAFU-HL-1</strain>
        <tissue evidence="2">Leaf</tissue>
    </source>
</reference>
<dbReference type="OrthoDB" id="21470at2759"/>
<organism evidence="2 3">
    <name type="scientific">Salix dunnii</name>
    <dbReference type="NCBI Taxonomy" id="1413687"/>
    <lineage>
        <taxon>Eukaryota</taxon>
        <taxon>Viridiplantae</taxon>
        <taxon>Streptophyta</taxon>
        <taxon>Embryophyta</taxon>
        <taxon>Tracheophyta</taxon>
        <taxon>Spermatophyta</taxon>
        <taxon>Magnoliopsida</taxon>
        <taxon>eudicotyledons</taxon>
        <taxon>Gunneridae</taxon>
        <taxon>Pentapetalae</taxon>
        <taxon>rosids</taxon>
        <taxon>fabids</taxon>
        <taxon>Malpighiales</taxon>
        <taxon>Salicaceae</taxon>
        <taxon>Saliceae</taxon>
        <taxon>Salix</taxon>
    </lineage>
</organism>
<comment type="caution">
    <text evidence="2">The sequence shown here is derived from an EMBL/GenBank/DDBJ whole genome shotgun (WGS) entry which is preliminary data.</text>
</comment>
<dbReference type="Proteomes" id="UP000657918">
    <property type="component" value="Unassembled WGS sequence"/>
</dbReference>
<dbReference type="EMBL" id="JADGMS010000018">
    <property type="protein sequence ID" value="KAF9662309.1"/>
    <property type="molecule type" value="Genomic_DNA"/>
</dbReference>
<feature type="compositionally biased region" description="Pro residues" evidence="1">
    <location>
        <begin position="149"/>
        <end position="159"/>
    </location>
</feature>
<protein>
    <submittedName>
        <fullName evidence="2">Uncharacterized protein</fullName>
    </submittedName>
</protein>
<dbReference type="PANTHER" id="PTHR36886">
    <property type="entry name" value="PROTEIN FRIGIDA-ESSENTIAL 1"/>
    <property type="match status" value="1"/>
</dbReference>
<feature type="compositionally biased region" description="Pro residues" evidence="1">
    <location>
        <begin position="114"/>
        <end position="127"/>
    </location>
</feature>
<feature type="region of interest" description="Disordered" evidence="1">
    <location>
        <begin position="144"/>
        <end position="218"/>
    </location>
</feature>